<dbReference type="EMBL" id="JAVYJV010000015">
    <property type="protein sequence ID" value="KAK4353160.1"/>
    <property type="molecule type" value="Genomic_DNA"/>
</dbReference>
<evidence type="ECO:0000313" key="4">
    <source>
        <dbReference type="EMBL" id="KAK4353160.1"/>
    </source>
</evidence>
<evidence type="ECO:0000256" key="2">
    <source>
        <dbReference type="ARBA" id="ARBA00004906"/>
    </source>
</evidence>
<comment type="caution">
    <text evidence="4">The sequence shown here is derived from an EMBL/GenBank/DDBJ whole genome shotgun (WGS) entry which is preliminary data.</text>
</comment>
<organism evidence="4 5">
    <name type="scientific">Anisodus tanguticus</name>
    <dbReference type="NCBI Taxonomy" id="243964"/>
    <lineage>
        <taxon>Eukaryota</taxon>
        <taxon>Viridiplantae</taxon>
        <taxon>Streptophyta</taxon>
        <taxon>Embryophyta</taxon>
        <taxon>Tracheophyta</taxon>
        <taxon>Spermatophyta</taxon>
        <taxon>Magnoliopsida</taxon>
        <taxon>eudicotyledons</taxon>
        <taxon>Gunneridae</taxon>
        <taxon>Pentapetalae</taxon>
        <taxon>asterids</taxon>
        <taxon>lamiids</taxon>
        <taxon>Solanales</taxon>
        <taxon>Solanaceae</taxon>
        <taxon>Solanoideae</taxon>
        <taxon>Hyoscyameae</taxon>
        <taxon>Anisodus</taxon>
    </lineage>
</organism>
<evidence type="ECO:0000256" key="1">
    <source>
        <dbReference type="ARBA" id="ARBA00002668"/>
    </source>
</evidence>
<comment type="function">
    <text evidence="1">May act as a substrate-specific adapter of an E3 ubiquitin-protein ligase complex (CUL3-RBX1-BTB) which mediates the ubiquitination and subsequent proteasomal degradation of target proteins.</text>
</comment>
<dbReference type="AlphaFoldDB" id="A0AAE1RK85"/>
<accession>A0AAE1RK85</accession>
<evidence type="ECO:0000313" key="5">
    <source>
        <dbReference type="Proteomes" id="UP001291623"/>
    </source>
</evidence>
<dbReference type="InterPro" id="IPR011333">
    <property type="entry name" value="SKP1/BTB/POZ_sf"/>
</dbReference>
<dbReference type="SMART" id="SM00225">
    <property type="entry name" value="BTB"/>
    <property type="match status" value="1"/>
</dbReference>
<dbReference type="Gene3D" id="1.25.40.420">
    <property type="match status" value="1"/>
</dbReference>
<dbReference type="Gene3D" id="3.30.710.10">
    <property type="entry name" value="Potassium Channel Kv1.1, Chain A"/>
    <property type="match status" value="1"/>
</dbReference>
<dbReference type="Pfam" id="PF00651">
    <property type="entry name" value="BTB"/>
    <property type="match status" value="1"/>
</dbReference>
<comment type="pathway">
    <text evidence="2">Protein modification; protein ubiquitination.</text>
</comment>
<reference evidence="4" key="1">
    <citation type="submission" date="2023-12" db="EMBL/GenBank/DDBJ databases">
        <title>Genome assembly of Anisodus tanguticus.</title>
        <authorList>
            <person name="Wang Y.-J."/>
        </authorList>
    </citation>
    <scope>NUCLEOTIDE SEQUENCE</scope>
    <source>
        <strain evidence="4">KB-2021</strain>
        <tissue evidence="4">Leaf</tissue>
    </source>
</reference>
<dbReference type="InterPro" id="IPR000210">
    <property type="entry name" value="BTB/POZ_dom"/>
</dbReference>
<dbReference type="Proteomes" id="UP001291623">
    <property type="component" value="Unassembled WGS sequence"/>
</dbReference>
<keyword evidence="5" id="KW-1185">Reference proteome</keyword>
<dbReference type="CDD" id="cd18186">
    <property type="entry name" value="BTB_POZ_ZBTB_KLHL-like"/>
    <property type="match status" value="1"/>
</dbReference>
<feature type="domain" description="BTB" evidence="3">
    <location>
        <begin position="23"/>
        <end position="93"/>
    </location>
</feature>
<dbReference type="SUPFAM" id="SSF54695">
    <property type="entry name" value="POZ domain"/>
    <property type="match status" value="1"/>
</dbReference>
<dbReference type="PANTHER" id="PTHR47274:SF8">
    <property type="entry name" value="BTB DOMAIN-CONTAINING PROTEIN"/>
    <property type="match status" value="1"/>
</dbReference>
<protein>
    <recommendedName>
        <fullName evidence="3">BTB domain-containing protein</fullName>
    </recommendedName>
</protein>
<dbReference type="PANTHER" id="PTHR47274">
    <property type="entry name" value="BTB/POZ DOMAIN CONTAINING PROTEIN, EXPRESSED-RELATED"/>
    <property type="match status" value="1"/>
</dbReference>
<evidence type="ECO:0000259" key="3">
    <source>
        <dbReference type="PROSITE" id="PS50097"/>
    </source>
</evidence>
<proteinExistence type="predicted"/>
<name>A0AAE1RK85_9SOLA</name>
<sequence length="197" mass="22187">MEMKEKLNYLSGCVDAFKGQIHKDILVKPGNNGPSIAAHKSLLSASSVIFKFMLDSDGCKAPPGHTITLEELSYLELHALREFLYRGVLPKETLEKHVYALSVAADKYEIKFLQKYCEHHMLGSLNMSNTLEHLEISDTQKAYPHLKVAAMNFIVKNVESIVFTPKFDAFAVKNPHLALQITRASVTTSNKKKKRRV</sequence>
<dbReference type="InterPro" id="IPR044784">
    <property type="entry name" value="At1g01640-like"/>
</dbReference>
<gene>
    <name evidence="4" type="ORF">RND71_028678</name>
</gene>
<dbReference type="PROSITE" id="PS50097">
    <property type="entry name" value="BTB"/>
    <property type="match status" value="1"/>
</dbReference>